<evidence type="ECO:0000256" key="2">
    <source>
        <dbReference type="ARBA" id="ARBA00022771"/>
    </source>
</evidence>
<organism evidence="4 5">
    <name type="scientific">Rotaria socialis</name>
    <dbReference type="NCBI Taxonomy" id="392032"/>
    <lineage>
        <taxon>Eukaryota</taxon>
        <taxon>Metazoa</taxon>
        <taxon>Spiralia</taxon>
        <taxon>Gnathifera</taxon>
        <taxon>Rotifera</taxon>
        <taxon>Eurotatoria</taxon>
        <taxon>Bdelloidea</taxon>
        <taxon>Philodinida</taxon>
        <taxon>Philodinidae</taxon>
        <taxon>Rotaria</taxon>
    </lineage>
</organism>
<dbReference type="SUPFAM" id="SSF57850">
    <property type="entry name" value="RING/U-box"/>
    <property type="match status" value="1"/>
</dbReference>
<name>A0A821H670_9BILA</name>
<accession>A0A821H670</accession>
<dbReference type="GO" id="GO:0008270">
    <property type="term" value="F:zinc ion binding"/>
    <property type="evidence" value="ECO:0007669"/>
    <property type="project" value="UniProtKB-KW"/>
</dbReference>
<dbReference type="Proteomes" id="UP000663838">
    <property type="component" value="Unassembled WGS sequence"/>
</dbReference>
<keyword evidence="3" id="KW-0862">Zinc</keyword>
<protein>
    <submittedName>
        <fullName evidence="4">Uncharacterized protein</fullName>
    </submittedName>
</protein>
<dbReference type="AlphaFoldDB" id="A0A821H670"/>
<keyword evidence="1" id="KW-0479">Metal-binding</keyword>
<evidence type="ECO:0000313" key="4">
    <source>
        <dbReference type="EMBL" id="CAF4676850.1"/>
    </source>
</evidence>
<keyword evidence="2" id="KW-0863">Zinc-finger</keyword>
<dbReference type="Gene3D" id="3.30.60.90">
    <property type="match status" value="1"/>
</dbReference>
<evidence type="ECO:0000256" key="1">
    <source>
        <dbReference type="ARBA" id="ARBA00022723"/>
    </source>
</evidence>
<dbReference type="EMBL" id="CAJOBS010001023">
    <property type="protein sequence ID" value="CAF4676850.1"/>
    <property type="molecule type" value="Genomic_DNA"/>
</dbReference>
<evidence type="ECO:0000256" key="3">
    <source>
        <dbReference type="ARBA" id="ARBA00022833"/>
    </source>
</evidence>
<reference evidence="4" key="1">
    <citation type="submission" date="2021-02" db="EMBL/GenBank/DDBJ databases">
        <authorList>
            <person name="Nowell W R."/>
        </authorList>
    </citation>
    <scope>NUCLEOTIDE SEQUENCE</scope>
</reference>
<proteinExistence type="predicted"/>
<dbReference type="InterPro" id="IPR043145">
    <property type="entry name" value="Znf_ZZ_sf"/>
</dbReference>
<evidence type="ECO:0000313" key="5">
    <source>
        <dbReference type="Proteomes" id="UP000663838"/>
    </source>
</evidence>
<gene>
    <name evidence="4" type="ORF">TOA249_LOCUS15611</name>
</gene>
<sequence>MESSEFSLNPYLTPTQDRFIFEIYFFIEAQSPILYPSVHKFSRLTTSDDLLCTIASLEHLDVICDGCSMAPLKGIRHQYEQCVPRFDIYNNCLRKSHIHHTLKIIPHALLHSVNQKALAQRTIILANLNGVPKWRDPLTG</sequence>
<comment type="caution">
    <text evidence="4">The sequence shown here is derived from an EMBL/GenBank/DDBJ whole genome shotgun (WGS) entry which is preliminary data.</text>
</comment>